<dbReference type="PANTHER" id="PTHR12755">
    <property type="entry name" value="CLEAVAGE/POLYADENYLATION FACTOR IA SUBUNIT CLP1P"/>
    <property type="match status" value="1"/>
</dbReference>
<evidence type="ECO:0000313" key="14">
    <source>
        <dbReference type="Proteomes" id="UP001165289"/>
    </source>
</evidence>
<comment type="subcellular location">
    <subcellularLocation>
        <location evidence="1">Nucleus</location>
        <location evidence="1">Nucleolus</location>
    </subcellularLocation>
</comment>
<evidence type="ECO:0000256" key="1">
    <source>
        <dbReference type="ARBA" id="ARBA00004604"/>
    </source>
</evidence>
<evidence type="ECO:0000256" key="8">
    <source>
        <dbReference type="ARBA" id="ARBA00023242"/>
    </source>
</evidence>
<dbReference type="InterPro" id="IPR045116">
    <property type="entry name" value="Clp1/Grc3"/>
</dbReference>
<dbReference type="GO" id="GO:0005524">
    <property type="term" value="F:ATP binding"/>
    <property type="evidence" value="ECO:0007669"/>
    <property type="project" value="UniProtKB-KW"/>
</dbReference>
<dbReference type="EMBL" id="JAKMXF010000298">
    <property type="protein sequence ID" value="KAI6652602.1"/>
    <property type="molecule type" value="Genomic_DNA"/>
</dbReference>
<dbReference type="Pfam" id="PF25467">
    <property type="entry name" value="NOL9_C"/>
    <property type="match status" value="1"/>
</dbReference>
<reference evidence="13 14" key="1">
    <citation type="journal article" date="2023" name="BMC Biol.">
        <title>The compact genome of the sponge Oopsacas minuta (Hexactinellida) is lacking key metazoan core genes.</title>
        <authorList>
            <person name="Santini S."/>
            <person name="Schenkelaars Q."/>
            <person name="Jourda C."/>
            <person name="Duchesne M."/>
            <person name="Belahbib H."/>
            <person name="Rocher C."/>
            <person name="Selva M."/>
            <person name="Riesgo A."/>
            <person name="Vervoort M."/>
            <person name="Leys S.P."/>
            <person name="Kodjabachian L."/>
            <person name="Le Bivic A."/>
            <person name="Borchiellini C."/>
            <person name="Claverie J.M."/>
            <person name="Renard E."/>
        </authorList>
    </citation>
    <scope>NUCLEOTIDE SEQUENCE [LARGE SCALE GENOMIC DNA]</scope>
    <source>
        <strain evidence="13">SPO-2</strain>
    </source>
</reference>
<comment type="similarity">
    <text evidence="2">Belongs to the Clp1 family. NOL9/GRC3 subfamily.</text>
</comment>
<evidence type="ECO:0000256" key="9">
    <source>
        <dbReference type="ARBA" id="ARBA00071212"/>
    </source>
</evidence>
<evidence type="ECO:0000256" key="2">
    <source>
        <dbReference type="ARBA" id="ARBA00011003"/>
    </source>
</evidence>
<comment type="caution">
    <text evidence="13">The sequence shown here is derived from an EMBL/GenBank/DDBJ whole genome shotgun (WGS) entry which is preliminary data.</text>
</comment>
<organism evidence="13 14">
    <name type="scientific">Oopsacas minuta</name>
    <dbReference type="NCBI Taxonomy" id="111878"/>
    <lineage>
        <taxon>Eukaryota</taxon>
        <taxon>Metazoa</taxon>
        <taxon>Porifera</taxon>
        <taxon>Hexactinellida</taxon>
        <taxon>Hexasterophora</taxon>
        <taxon>Lyssacinosida</taxon>
        <taxon>Leucopsacidae</taxon>
        <taxon>Oopsacas</taxon>
    </lineage>
</organism>
<name>A0AAV7JUZ0_9METZ</name>
<feature type="domain" description="NOL9 C-terminal" evidence="12">
    <location>
        <begin position="457"/>
        <end position="561"/>
    </location>
</feature>
<feature type="domain" description="NOL9 N-terminal" evidence="11">
    <location>
        <begin position="37"/>
        <end position="86"/>
    </location>
</feature>
<evidence type="ECO:0000259" key="11">
    <source>
        <dbReference type="Pfam" id="PF24419"/>
    </source>
</evidence>
<gene>
    <name evidence="13" type="ORF">LOD99_4387</name>
</gene>
<keyword evidence="3" id="KW-0698">rRNA processing</keyword>
<protein>
    <recommendedName>
        <fullName evidence="9">Polynucleotide 5'-hydroxyl-kinase NOL9</fullName>
    </recommendedName>
</protein>
<dbReference type="GO" id="GO:0051731">
    <property type="term" value="F:polynucleotide 5'-hydroxyl-kinase activity"/>
    <property type="evidence" value="ECO:0007669"/>
    <property type="project" value="InterPro"/>
</dbReference>
<evidence type="ECO:0000259" key="12">
    <source>
        <dbReference type="Pfam" id="PF25467"/>
    </source>
</evidence>
<sequence>METLKAIEGPQQSNENTDKITTPIHTPVMYIYGMNNSNVYMAFQEHSVLHFRGCIRLKVLYGSVKIHGTIINPDSTFHNLFSTTTHPTYISYNSMTYPYMGISTLEEFLFSSRINRSLGLPVEDAENILYKLSEVDNDIYLCLCTVKSLSTPLAYFTRKKFKNIFHAANTKPILPFFYPLKTANSLLTPEITENWEVLMEQISYEFSTKVMVVGSKGVGKSSYSVYLVNYLLNTHECVLFVECDPGQPEFIPTGNLGIQALRNGTIGPAYTHKVISDVQYFYGSSTPSCNPELYIRIITKMWEQIQQLDFNTNNIPVVVNTCGWVDGLGINLLSDLIYLFNPHILVAQYLRTTKDWLRKLTTWNINSNRIFTKNENPTPYTSEIIHTAPSPLHAINLTSDKCLVFQYKSFLSTISPTVKTPALLPSDLRTLNIISNFSRGFKIKSNFTYLEEMLFQCQLYELPISHCFYQKVSVEFPSSGLMDVINANIIGLGIANCESIVHENITVLSEEIRFLNPKDIYACVGLGFVRFIDEKRKMLFVTTPIKMKKLLRINLIMVGTNILSQSRLPIRELRNDSYYSMKVKESLNKGSKFRRPNKQIKTRKSIIAHKLHRPE</sequence>
<dbReference type="Gene3D" id="3.40.50.300">
    <property type="entry name" value="P-loop containing nucleotide triphosphate hydrolases"/>
    <property type="match status" value="1"/>
</dbReference>
<keyword evidence="8" id="KW-0539">Nucleus</keyword>
<dbReference type="AlphaFoldDB" id="A0AAV7JUZ0"/>
<keyword evidence="14" id="KW-1185">Reference proteome</keyword>
<dbReference type="Proteomes" id="UP001165289">
    <property type="component" value="Unassembled WGS sequence"/>
</dbReference>
<accession>A0AAV7JUZ0</accession>
<dbReference type="InterPro" id="IPR057570">
    <property type="entry name" value="NOL9_C"/>
</dbReference>
<keyword evidence="5" id="KW-0547">Nucleotide-binding</keyword>
<evidence type="ECO:0000313" key="13">
    <source>
        <dbReference type="EMBL" id="KAI6652602.1"/>
    </source>
</evidence>
<dbReference type="InterPro" id="IPR032319">
    <property type="entry name" value="CLP1_P"/>
</dbReference>
<dbReference type="GO" id="GO:0000448">
    <property type="term" value="P:cleavage in ITS2 between 5.8S rRNA and LSU-rRNA of tricistronic rRNA transcript (SSU-rRNA, 5.8S rRNA, LSU-rRNA)"/>
    <property type="evidence" value="ECO:0007669"/>
    <property type="project" value="TreeGrafter"/>
</dbReference>
<keyword evidence="6" id="KW-0418">Kinase</keyword>
<keyword evidence="4" id="KW-0808">Transferase</keyword>
<feature type="domain" description="Clp1 P-loop" evidence="10">
    <location>
        <begin position="214"/>
        <end position="347"/>
    </location>
</feature>
<evidence type="ECO:0000259" key="10">
    <source>
        <dbReference type="Pfam" id="PF16575"/>
    </source>
</evidence>
<dbReference type="InterPro" id="IPR057573">
    <property type="entry name" value="NOL9_N"/>
</dbReference>
<dbReference type="PANTHER" id="PTHR12755:SF3">
    <property type="entry name" value="POLYNUCLEOTIDE 5'-HYDROXYL-KINASE NOL9"/>
    <property type="match status" value="1"/>
</dbReference>
<dbReference type="Pfam" id="PF24419">
    <property type="entry name" value="Cupin_NOL9"/>
    <property type="match status" value="1"/>
</dbReference>
<dbReference type="Pfam" id="PF16575">
    <property type="entry name" value="CLP1_P"/>
    <property type="match status" value="1"/>
</dbReference>
<keyword evidence="7" id="KW-0067">ATP-binding</keyword>
<evidence type="ECO:0000256" key="6">
    <source>
        <dbReference type="ARBA" id="ARBA00022777"/>
    </source>
</evidence>
<dbReference type="InterPro" id="IPR027417">
    <property type="entry name" value="P-loop_NTPase"/>
</dbReference>
<proteinExistence type="inferred from homology"/>
<evidence type="ECO:0000256" key="7">
    <source>
        <dbReference type="ARBA" id="ARBA00022840"/>
    </source>
</evidence>
<evidence type="ECO:0000256" key="4">
    <source>
        <dbReference type="ARBA" id="ARBA00022679"/>
    </source>
</evidence>
<evidence type="ECO:0000256" key="3">
    <source>
        <dbReference type="ARBA" id="ARBA00022552"/>
    </source>
</evidence>
<evidence type="ECO:0000256" key="5">
    <source>
        <dbReference type="ARBA" id="ARBA00022741"/>
    </source>
</evidence>
<dbReference type="GO" id="GO:0005730">
    <property type="term" value="C:nucleolus"/>
    <property type="evidence" value="ECO:0007669"/>
    <property type="project" value="UniProtKB-SubCell"/>
</dbReference>
<dbReference type="SUPFAM" id="SSF52540">
    <property type="entry name" value="P-loop containing nucleoside triphosphate hydrolases"/>
    <property type="match status" value="1"/>
</dbReference>